<feature type="region of interest" description="Disordered" evidence="3">
    <location>
        <begin position="1"/>
        <end position="24"/>
    </location>
</feature>
<name>A0AAN9SNC3_PSOTE</name>
<dbReference type="AlphaFoldDB" id="A0AAN9SNC3"/>
<keyword evidence="1" id="KW-0112">Calmodulin-binding</keyword>
<keyword evidence="6" id="KW-1185">Reference proteome</keyword>
<dbReference type="PANTHER" id="PTHR32295">
    <property type="entry name" value="IQ-DOMAIN 5-RELATED"/>
    <property type="match status" value="1"/>
</dbReference>
<sequence length="267" mass="30475">MLFKQDSSLSPKDTRLSEAEEEHNKHALTAAIASAAAAEAAISAAQVAVEVVRLQSSHQQFKEKQEQLQPVKTRHDAPHSTHQCKGKIQEYSPAIKIQTAYRDDSNSERRWDDSILLKEVDASCIRKKEARSSASERNERWRNWMGHWVDTQLFKSKELEDLDSIFNSHYSRGGEESGRRQLKLRNNQVEALYSPFASRRFSPHRSHTSEAEDHSFPRSPLIPAYMAATKSTQAKARSTSFTRTRTMGNFDMNSDGYPLCIKKVNFF</sequence>
<dbReference type="Pfam" id="PF13178">
    <property type="entry name" value="DUF4005"/>
    <property type="match status" value="1"/>
</dbReference>
<proteinExistence type="inferred from homology"/>
<evidence type="ECO:0000259" key="4">
    <source>
        <dbReference type="Pfam" id="PF13178"/>
    </source>
</evidence>
<dbReference type="Proteomes" id="UP001386955">
    <property type="component" value="Unassembled WGS sequence"/>
</dbReference>
<dbReference type="PANTHER" id="PTHR32295:SF245">
    <property type="entry name" value="IQ CALMODULIN-BINDING MOTIF PROTEIN"/>
    <property type="match status" value="1"/>
</dbReference>
<organism evidence="5 6">
    <name type="scientific">Psophocarpus tetragonolobus</name>
    <name type="common">Winged bean</name>
    <name type="synonym">Dolichos tetragonolobus</name>
    <dbReference type="NCBI Taxonomy" id="3891"/>
    <lineage>
        <taxon>Eukaryota</taxon>
        <taxon>Viridiplantae</taxon>
        <taxon>Streptophyta</taxon>
        <taxon>Embryophyta</taxon>
        <taxon>Tracheophyta</taxon>
        <taxon>Spermatophyta</taxon>
        <taxon>Magnoliopsida</taxon>
        <taxon>eudicotyledons</taxon>
        <taxon>Gunneridae</taxon>
        <taxon>Pentapetalae</taxon>
        <taxon>rosids</taxon>
        <taxon>fabids</taxon>
        <taxon>Fabales</taxon>
        <taxon>Fabaceae</taxon>
        <taxon>Papilionoideae</taxon>
        <taxon>50 kb inversion clade</taxon>
        <taxon>NPAAA clade</taxon>
        <taxon>indigoferoid/millettioid clade</taxon>
        <taxon>Phaseoleae</taxon>
        <taxon>Psophocarpus</taxon>
    </lineage>
</organism>
<dbReference type="EMBL" id="JAYMYS010000003">
    <property type="protein sequence ID" value="KAK7401300.1"/>
    <property type="molecule type" value="Genomic_DNA"/>
</dbReference>
<evidence type="ECO:0000256" key="3">
    <source>
        <dbReference type="SAM" id="MobiDB-lite"/>
    </source>
</evidence>
<feature type="region of interest" description="Disordered" evidence="3">
    <location>
        <begin position="64"/>
        <end position="86"/>
    </location>
</feature>
<accession>A0AAN9SNC3</accession>
<dbReference type="InterPro" id="IPR025064">
    <property type="entry name" value="DUF4005"/>
</dbReference>
<comment type="similarity">
    <text evidence="2">Belongs to the IQD family.</text>
</comment>
<evidence type="ECO:0000256" key="2">
    <source>
        <dbReference type="ARBA" id="ARBA00024341"/>
    </source>
</evidence>
<feature type="compositionally biased region" description="Basic and acidic residues" evidence="3">
    <location>
        <begin position="12"/>
        <end position="24"/>
    </location>
</feature>
<comment type="caution">
    <text evidence="5">The sequence shown here is derived from an EMBL/GenBank/DDBJ whole genome shotgun (WGS) entry which is preliminary data.</text>
</comment>
<feature type="domain" description="DUF4005" evidence="4">
    <location>
        <begin position="202"/>
        <end position="246"/>
    </location>
</feature>
<evidence type="ECO:0000313" key="6">
    <source>
        <dbReference type="Proteomes" id="UP001386955"/>
    </source>
</evidence>
<evidence type="ECO:0000256" key="1">
    <source>
        <dbReference type="ARBA" id="ARBA00022860"/>
    </source>
</evidence>
<dbReference type="GO" id="GO:0005516">
    <property type="term" value="F:calmodulin binding"/>
    <property type="evidence" value="ECO:0007669"/>
    <property type="project" value="UniProtKB-KW"/>
</dbReference>
<protein>
    <recommendedName>
        <fullName evidence="4">DUF4005 domain-containing protein</fullName>
    </recommendedName>
</protein>
<reference evidence="5 6" key="1">
    <citation type="submission" date="2024-01" db="EMBL/GenBank/DDBJ databases">
        <title>The genomes of 5 underutilized Papilionoideae crops provide insights into root nodulation and disease resistanc.</title>
        <authorList>
            <person name="Jiang F."/>
        </authorList>
    </citation>
    <scope>NUCLEOTIDE SEQUENCE [LARGE SCALE GENOMIC DNA]</scope>
    <source>
        <strain evidence="5">DUOXIRENSHENG_FW03</strain>
        <tissue evidence="5">Leaves</tissue>
    </source>
</reference>
<gene>
    <name evidence="5" type="ORF">VNO78_12670</name>
</gene>
<feature type="compositionally biased region" description="Polar residues" evidence="3">
    <location>
        <begin position="1"/>
        <end position="11"/>
    </location>
</feature>
<evidence type="ECO:0000313" key="5">
    <source>
        <dbReference type="EMBL" id="KAK7401300.1"/>
    </source>
</evidence>